<accession>A0ACC4CUD7</accession>
<sequence>MVKLCSSGFSRAYLLVLLLFFPQDQKRVIQGMIVAYSAVVASFYQIIADFQPYLPSWGARHEITRSSSLMLKLPQHEQPWRPMNRIYPSNQFAEIGFNSGKNTYTHDVSASPDSVLFIIGIVEKCTRHEKVLQFLMSKSNKLERDGLDLSFLSELTGLQAVMFDAHQQSHSPLIYPSDQFDSLKSLVDFLGDMAHSSKLIVLPNGRVSLTGSGTEMKDILSTIAEFYLSRNSTTWRKQSMLVPHVSRLDTSKVDANITGSSSKVRDVTAAALKSPVKIKPSRKRKNTRKGGRESDLYKRNYFNACESLLSLMMDRRHEKTAALSLKKSGPELPLLLNQLSVGIAGTGLALLFSVICKVACRRAPFSACRLFCTGIGFGLVWLSWAVNKLKDTVVYVSKHASKVGLKDKEIIRIVDKSFHDIYFRAVTVMAVVVLRLV</sequence>
<comment type="caution">
    <text evidence="1">The sequence shown here is derived from an EMBL/GenBank/DDBJ whole genome shotgun (WGS) entry which is preliminary data.</text>
</comment>
<name>A0ACC4CUD7_POPAL</name>
<organism evidence="1 2">
    <name type="scientific">Populus alba</name>
    <name type="common">White poplar</name>
    <dbReference type="NCBI Taxonomy" id="43335"/>
    <lineage>
        <taxon>Eukaryota</taxon>
        <taxon>Viridiplantae</taxon>
        <taxon>Streptophyta</taxon>
        <taxon>Embryophyta</taxon>
        <taxon>Tracheophyta</taxon>
        <taxon>Spermatophyta</taxon>
        <taxon>Magnoliopsida</taxon>
        <taxon>eudicotyledons</taxon>
        <taxon>Gunneridae</taxon>
        <taxon>Pentapetalae</taxon>
        <taxon>rosids</taxon>
        <taxon>fabids</taxon>
        <taxon>Malpighiales</taxon>
        <taxon>Salicaceae</taxon>
        <taxon>Saliceae</taxon>
        <taxon>Populus</taxon>
    </lineage>
</organism>
<evidence type="ECO:0000313" key="1">
    <source>
        <dbReference type="EMBL" id="KAL3604981.1"/>
    </source>
</evidence>
<gene>
    <name evidence="1" type="ORF">D5086_005840</name>
</gene>
<evidence type="ECO:0000313" key="2">
    <source>
        <dbReference type="Proteomes" id="UP000309997"/>
    </source>
</evidence>
<reference evidence="1 2" key="1">
    <citation type="journal article" date="2024" name="Plant Biotechnol. J.">
        <title>Genome and CRISPR/Cas9 system of a widespread forest tree (Populus alba) in the world.</title>
        <authorList>
            <person name="Liu Y.J."/>
            <person name="Jiang P.F."/>
            <person name="Han X.M."/>
            <person name="Li X.Y."/>
            <person name="Wang H.M."/>
            <person name="Wang Y.J."/>
            <person name="Wang X.X."/>
            <person name="Zeng Q.Y."/>
        </authorList>
    </citation>
    <scope>NUCLEOTIDE SEQUENCE [LARGE SCALE GENOMIC DNA]</scope>
    <source>
        <strain evidence="2">cv. PAL-ZL1</strain>
    </source>
</reference>
<keyword evidence="2" id="KW-1185">Reference proteome</keyword>
<protein>
    <submittedName>
        <fullName evidence="1">Uncharacterized protein</fullName>
    </submittedName>
</protein>
<proteinExistence type="predicted"/>
<dbReference type="Proteomes" id="UP000309997">
    <property type="component" value="Unassembled WGS sequence"/>
</dbReference>
<dbReference type="EMBL" id="RCHU02000002">
    <property type="protein sequence ID" value="KAL3604981.1"/>
    <property type="molecule type" value="Genomic_DNA"/>
</dbReference>